<keyword evidence="1" id="KW-0732">Signal</keyword>
<protein>
    <submittedName>
        <fullName evidence="3">Substrate-binding domain-containing protein</fullName>
    </submittedName>
</protein>
<organism evidence="3 5">
    <name type="scientific">Rhodanobacter hydrolyticus</name>
    <dbReference type="NCBI Taxonomy" id="2250595"/>
    <lineage>
        <taxon>Bacteria</taxon>
        <taxon>Pseudomonadati</taxon>
        <taxon>Pseudomonadota</taxon>
        <taxon>Gammaproteobacteria</taxon>
        <taxon>Lysobacterales</taxon>
        <taxon>Rhodanobacteraceae</taxon>
        <taxon>Rhodanobacter</taxon>
    </lineage>
</organism>
<dbReference type="RefSeq" id="WP_404611832.1">
    <property type="nucleotide sequence ID" value="NZ_JADIKK010000007.1"/>
</dbReference>
<feature type="chain" id="PRO_5045033835" evidence="1">
    <location>
        <begin position="22"/>
        <end position="256"/>
    </location>
</feature>
<evidence type="ECO:0000313" key="2">
    <source>
        <dbReference type="EMBL" id="MFK2875761.1"/>
    </source>
</evidence>
<feature type="signal peptide" evidence="1">
    <location>
        <begin position="1"/>
        <end position="21"/>
    </location>
</feature>
<evidence type="ECO:0000256" key="1">
    <source>
        <dbReference type="SAM" id="SignalP"/>
    </source>
</evidence>
<sequence length="256" mass="27294">MFKSLLFSGLIALASSSAASAADVLHVYGPGGPAPAMREAAKVFGNAHGIDVEVVAGPTGKWGADFQKNGDIIYSGSENMMSGFLAQFAGVIDTATVNPLYVRPAGILVRPGNPRHIHGFEDLLKPGMQVMVVEGAGQVGMWEDIAGARGNVDAVRAFRMHIVRYASNSAEALNAWQAQPSIDAWIIFPIWAVAHPGVADVVPLSPPYLIYRDCGVALTHQGERQANARAFLEFLGGPEGRRIFVRYGWTDHAAAN</sequence>
<dbReference type="Proteomes" id="UP001620339">
    <property type="component" value="Unassembled WGS sequence"/>
</dbReference>
<dbReference type="CDD" id="cd13519">
    <property type="entry name" value="PBP2_PEB3_AcfC"/>
    <property type="match status" value="1"/>
</dbReference>
<reference evidence="3 5" key="1">
    <citation type="submission" date="2020-10" db="EMBL/GenBank/DDBJ databases">
        <title>Phylogeny of dyella-like bacteria.</title>
        <authorList>
            <person name="Fu J."/>
        </authorList>
    </citation>
    <scope>NUCLEOTIDE SEQUENCE [LARGE SCALE GENOMIC DNA]</scope>
    <source>
        <strain evidence="3 5">KACC 19113</strain>
    </source>
</reference>
<dbReference type="SUPFAM" id="SSF53850">
    <property type="entry name" value="Periplasmic binding protein-like II"/>
    <property type="match status" value="1"/>
</dbReference>
<accession>A0ABW8J3R9</accession>
<proteinExistence type="predicted"/>
<dbReference type="EMBL" id="JADIKK010000007">
    <property type="protein sequence ID" value="MFK2875761.1"/>
    <property type="molecule type" value="Genomic_DNA"/>
</dbReference>
<dbReference type="Gene3D" id="3.40.190.10">
    <property type="entry name" value="Periplasmic binding protein-like II"/>
    <property type="match status" value="2"/>
</dbReference>
<name>A0ABW8J3R9_9GAMM</name>
<dbReference type="EMBL" id="JADIKK010000008">
    <property type="protein sequence ID" value="MFK2879780.1"/>
    <property type="molecule type" value="Genomic_DNA"/>
</dbReference>
<dbReference type="Pfam" id="PF13531">
    <property type="entry name" value="SBP_bac_11"/>
    <property type="match status" value="1"/>
</dbReference>
<evidence type="ECO:0000313" key="4">
    <source>
        <dbReference type="EMBL" id="MFK2879780.1"/>
    </source>
</evidence>
<comment type="caution">
    <text evidence="3">The sequence shown here is derived from an EMBL/GenBank/DDBJ whole genome shotgun (WGS) entry which is preliminary data.</text>
</comment>
<gene>
    <name evidence="2" type="ORF">ISP25_01575</name>
    <name evidence="3" type="ORF">ISP25_03935</name>
    <name evidence="4" type="ORF">ISP25_22195</name>
</gene>
<evidence type="ECO:0000313" key="3">
    <source>
        <dbReference type="EMBL" id="MFK2876215.1"/>
    </source>
</evidence>
<evidence type="ECO:0000313" key="5">
    <source>
        <dbReference type="Proteomes" id="UP001620339"/>
    </source>
</evidence>
<keyword evidence="5" id="KW-1185">Reference proteome</keyword>
<dbReference type="EMBL" id="JADIKK010000008">
    <property type="protein sequence ID" value="MFK2876215.1"/>
    <property type="molecule type" value="Genomic_DNA"/>
</dbReference>